<name>A0A444VNP1_9FLAO</name>
<comment type="caution">
    <text evidence="9">The sequence shown here is derived from an EMBL/GenBank/DDBJ whole genome shotgun (WGS) entry which is preliminary data.</text>
</comment>
<feature type="domain" description="ABC3 transporter permease C-terminal" evidence="7">
    <location>
        <begin position="684"/>
        <end position="795"/>
    </location>
</feature>
<dbReference type="RefSeq" id="WP_129653819.1">
    <property type="nucleotide sequence ID" value="NZ_ML142908.1"/>
</dbReference>
<dbReference type="GO" id="GO:0022857">
    <property type="term" value="F:transmembrane transporter activity"/>
    <property type="evidence" value="ECO:0007669"/>
    <property type="project" value="TreeGrafter"/>
</dbReference>
<dbReference type="Proteomes" id="UP000290261">
    <property type="component" value="Unassembled WGS sequence"/>
</dbReference>
<evidence type="ECO:0000256" key="5">
    <source>
        <dbReference type="ARBA" id="ARBA00023136"/>
    </source>
</evidence>
<gene>
    <name evidence="9" type="ORF">DN53_10445</name>
</gene>
<evidence type="ECO:0000259" key="8">
    <source>
        <dbReference type="Pfam" id="PF12704"/>
    </source>
</evidence>
<protein>
    <submittedName>
        <fullName evidence="9">ABC transporter permease</fullName>
    </submittedName>
</protein>
<evidence type="ECO:0000313" key="9">
    <source>
        <dbReference type="EMBL" id="RYC52292.1"/>
    </source>
</evidence>
<evidence type="ECO:0000256" key="4">
    <source>
        <dbReference type="ARBA" id="ARBA00022989"/>
    </source>
</evidence>
<keyword evidence="10" id="KW-1185">Reference proteome</keyword>
<accession>A0A444VNP1</accession>
<feature type="transmembrane region" description="Helical" evidence="6">
    <location>
        <begin position="432"/>
        <end position="452"/>
    </location>
</feature>
<dbReference type="PANTHER" id="PTHR30572:SF18">
    <property type="entry name" value="ABC-TYPE MACROLIDE FAMILY EXPORT SYSTEM PERMEASE COMPONENT 2"/>
    <property type="match status" value="1"/>
</dbReference>
<feature type="transmembrane region" description="Helical" evidence="6">
    <location>
        <begin position="731"/>
        <end position="754"/>
    </location>
</feature>
<dbReference type="EMBL" id="JJMP01000003">
    <property type="protein sequence ID" value="RYC52292.1"/>
    <property type="molecule type" value="Genomic_DNA"/>
</dbReference>
<dbReference type="Pfam" id="PF12704">
    <property type="entry name" value="MacB_PCD"/>
    <property type="match status" value="2"/>
</dbReference>
<evidence type="ECO:0000256" key="1">
    <source>
        <dbReference type="ARBA" id="ARBA00004651"/>
    </source>
</evidence>
<keyword evidence="4 6" id="KW-1133">Transmembrane helix</keyword>
<organism evidence="9 10">
    <name type="scientific">Flagellimonas olearia</name>
    <dbReference type="NCBI Taxonomy" id="552546"/>
    <lineage>
        <taxon>Bacteria</taxon>
        <taxon>Pseudomonadati</taxon>
        <taxon>Bacteroidota</taxon>
        <taxon>Flavobacteriia</taxon>
        <taxon>Flavobacteriales</taxon>
        <taxon>Flavobacteriaceae</taxon>
        <taxon>Flagellimonas</taxon>
    </lineage>
</organism>
<comment type="subcellular location">
    <subcellularLocation>
        <location evidence="1">Cell membrane</location>
        <topology evidence="1">Multi-pass membrane protein</topology>
    </subcellularLocation>
</comment>
<evidence type="ECO:0000256" key="3">
    <source>
        <dbReference type="ARBA" id="ARBA00022692"/>
    </source>
</evidence>
<dbReference type="GO" id="GO:0005886">
    <property type="term" value="C:plasma membrane"/>
    <property type="evidence" value="ECO:0007669"/>
    <property type="project" value="UniProtKB-SubCell"/>
</dbReference>
<dbReference type="InterPro" id="IPR050250">
    <property type="entry name" value="Macrolide_Exporter_MacB"/>
</dbReference>
<evidence type="ECO:0000313" key="10">
    <source>
        <dbReference type="Proteomes" id="UP000290261"/>
    </source>
</evidence>
<feature type="domain" description="MacB-like periplasmic core" evidence="8">
    <location>
        <begin position="440"/>
        <end position="641"/>
    </location>
</feature>
<keyword evidence="2" id="KW-1003">Cell membrane</keyword>
<keyword evidence="3 6" id="KW-0812">Transmembrane</keyword>
<feature type="transmembrane region" description="Helical" evidence="6">
    <location>
        <begin position="386"/>
        <end position="411"/>
    </location>
</feature>
<dbReference type="Pfam" id="PF02687">
    <property type="entry name" value="FtsX"/>
    <property type="match status" value="2"/>
</dbReference>
<feature type="transmembrane region" description="Helical" evidence="6">
    <location>
        <begin position="294"/>
        <end position="318"/>
    </location>
</feature>
<feature type="transmembrane region" description="Helical" evidence="6">
    <location>
        <begin position="20"/>
        <end position="43"/>
    </location>
</feature>
<proteinExistence type="predicted"/>
<feature type="domain" description="ABC3 transporter permease C-terminal" evidence="7">
    <location>
        <begin position="299"/>
        <end position="414"/>
    </location>
</feature>
<evidence type="ECO:0000256" key="2">
    <source>
        <dbReference type="ARBA" id="ARBA00022475"/>
    </source>
</evidence>
<dbReference type="AlphaFoldDB" id="A0A444VNP1"/>
<dbReference type="InterPro" id="IPR025857">
    <property type="entry name" value="MacB_PCD"/>
</dbReference>
<sequence length="802" mass="89726">MFKNYIKIAWRNLLKNKVFTTANLIGLSTAFAIAILLGMTAMFELSFDQFHKKKDSVYQLYLSNQTPKGTTISVVNPIPLAPALKEEVPGIKHISRSLSQDALATYQNKDFDLDAEYVDNDFFTLFSYPVVMGNTQKPIPNKNSIALTESAAKRIFGDGNAVGETILLQQGREQLPYTVASILKDTPVNSSVDFDIVIPFESHTEYLPNLDTWDSYNHLVYLELEEGVSLSRFEENTRSFANLHYENQIQNMIRDGALPDTNGQYKQFHLLPYSDVAFVSYATGIAIVNRTFPYLIMGIALLIIFIACANFINMNIALGEKRLKEIGMRKTLGAVKRQLFGQFWLESILIFVVSIVLGLVVAHLLLDPFKSLFNTQATLSNLSKPAILVGLFLSLLFITLIAGGYPALILSKLNAIRALKGKWEMGKNRLRNGLIVLQFVIAIVLISGTIVLHGQIQYMRNKDLGYNKEQVISIPLNGKTDSYRVVQLLREELKNNPNILSVTGADNNLGRGRDGSSSTSKWRFDYKERSIGTNVLTVDHDYLKTLDIPLVSGRSFSKEYGADSLSIVINEAMAKELNEKDPLSVKIQEDEGPYTVIGVLKDYHFQNINREIEPLTLFMNQERDLYYAYVKVSPAAIAESYDAIKAVWGKVEPQAEFLGSFLDENVDRTFRREKTMATIITSGSVLGILLSCIGLFAMSILVVTQRTKEIGVRKVIGASVSSITLLLTKDFLKLVGFAFIIAVPLAWFFLNNWLESYPFRITLNPLYFIVAGFLAMLIAFLTVGARTVRAASANPVKSLRTE</sequence>
<keyword evidence="5 6" id="KW-0472">Membrane</keyword>
<feature type="domain" description="MacB-like periplasmic core" evidence="8">
    <location>
        <begin position="25"/>
        <end position="236"/>
    </location>
</feature>
<reference evidence="9 10" key="1">
    <citation type="submission" date="2014-04" db="EMBL/GenBank/DDBJ databases">
        <title>Whole genome of Muricauda olearia.</title>
        <authorList>
            <person name="Zhang X.-H."/>
            <person name="Tang K."/>
        </authorList>
    </citation>
    <scope>NUCLEOTIDE SEQUENCE [LARGE SCALE GENOMIC DNA]</scope>
    <source>
        <strain evidence="9 10">Th120</strain>
    </source>
</reference>
<feature type="transmembrane region" description="Helical" evidence="6">
    <location>
        <begin position="766"/>
        <end position="785"/>
    </location>
</feature>
<feature type="transmembrane region" description="Helical" evidence="6">
    <location>
        <begin position="339"/>
        <end position="366"/>
    </location>
</feature>
<dbReference type="InterPro" id="IPR003838">
    <property type="entry name" value="ABC3_permease_C"/>
</dbReference>
<evidence type="ECO:0000256" key="6">
    <source>
        <dbReference type="SAM" id="Phobius"/>
    </source>
</evidence>
<evidence type="ECO:0000259" key="7">
    <source>
        <dbReference type="Pfam" id="PF02687"/>
    </source>
</evidence>
<feature type="transmembrane region" description="Helical" evidence="6">
    <location>
        <begin position="679"/>
        <end position="704"/>
    </location>
</feature>
<dbReference type="PANTHER" id="PTHR30572">
    <property type="entry name" value="MEMBRANE COMPONENT OF TRANSPORTER-RELATED"/>
    <property type="match status" value="1"/>
</dbReference>